<dbReference type="Proteomes" id="UP000831181">
    <property type="component" value="Chromosome"/>
</dbReference>
<proteinExistence type="predicted"/>
<name>A0A976X5N0_9LACO</name>
<dbReference type="RefSeq" id="WP_260116890.1">
    <property type="nucleotide sequence ID" value="NZ_CP093361.1"/>
</dbReference>
<feature type="repeat" description="TPR" evidence="1">
    <location>
        <begin position="32"/>
        <end position="65"/>
    </location>
</feature>
<evidence type="ECO:0000313" key="2">
    <source>
        <dbReference type="EMBL" id="UQS87090.1"/>
    </source>
</evidence>
<dbReference type="InterPro" id="IPR019734">
    <property type="entry name" value="TPR_rpt"/>
</dbReference>
<dbReference type="PROSITE" id="PS50005">
    <property type="entry name" value="TPR"/>
    <property type="match status" value="1"/>
</dbReference>
<accession>A0A976X5N0</accession>
<dbReference type="AlphaFoldDB" id="A0A976X5N0"/>
<evidence type="ECO:0000313" key="3">
    <source>
        <dbReference type="Proteomes" id="UP000831181"/>
    </source>
</evidence>
<gene>
    <name evidence="2" type="ORF">MOO44_02715</name>
</gene>
<dbReference type="KEGG" id="lbe:MOO44_02715"/>
<sequence>MKKILVAIVAIIIVGLFGGFLINGHSSTINEFENAIDKGNQNIKNYHYEQAVVNFKQALDVKPNDQTALKALQQVQAMQSADVFYGAQHFVTAISQYQTVVDLKQSKVLVQRAHQQLNNNENLLNGAIDLTNVYNQALRLNHAQKYAASTKALQGAFMNGNINNSYFKNITKRINDLRTANAAHKLDRATVTNRLAIRPQTIEQLNNGQSTSN</sequence>
<keyword evidence="3" id="KW-1185">Reference proteome</keyword>
<dbReference type="Gene3D" id="1.25.40.10">
    <property type="entry name" value="Tetratricopeptide repeat domain"/>
    <property type="match status" value="1"/>
</dbReference>
<reference evidence="2" key="1">
    <citation type="journal article" date="2022" name="Int. J. Syst. Evol. Microbiol.">
        <title>Apilactobacillus apisilvae sp. nov., Nicolia spurrieriana gen. nov. sp. nov., Bombilactobacillus folatiphilus sp. nov. and Bombilactobacillus thymidiniphilus sp. nov., four new lactic acid bacterial isolates from stingless bees Tetragonula carbonaria and Austroplebeia australis.</title>
        <authorList>
            <person name="Oliphant S.A."/>
            <person name="Watson-Haigh N.S."/>
            <person name="Sumby K.M."/>
            <person name="Gardner J."/>
            <person name="Groom S."/>
            <person name="Jiranek V."/>
        </authorList>
    </citation>
    <scope>NUCLEOTIDE SEQUENCE</scope>
    <source>
        <strain evidence="2">SGEP1_A5</strain>
    </source>
</reference>
<protein>
    <recommendedName>
        <fullName evidence="4">Tetratricopeptide repeat protein</fullName>
    </recommendedName>
</protein>
<keyword evidence="1" id="KW-0802">TPR repeat</keyword>
<dbReference type="SUPFAM" id="SSF48452">
    <property type="entry name" value="TPR-like"/>
    <property type="match status" value="1"/>
</dbReference>
<dbReference type="InterPro" id="IPR011990">
    <property type="entry name" value="TPR-like_helical_dom_sf"/>
</dbReference>
<organism evidence="2 3">
    <name type="scientific">Nicoliella spurrieriana</name>
    <dbReference type="NCBI Taxonomy" id="2925830"/>
    <lineage>
        <taxon>Bacteria</taxon>
        <taxon>Bacillati</taxon>
        <taxon>Bacillota</taxon>
        <taxon>Bacilli</taxon>
        <taxon>Lactobacillales</taxon>
        <taxon>Lactobacillaceae</taxon>
        <taxon>Nicoliella</taxon>
    </lineage>
</organism>
<evidence type="ECO:0008006" key="4">
    <source>
        <dbReference type="Google" id="ProtNLM"/>
    </source>
</evidence>
<evidence type="ECO:0000256" key="1">
    <source>
        <dbReference type="PROSITE-ProRule" id="PRU00339"/>
    </source>
</evidence>
<dbReference type="EMBL" id="CP093361">
    <property type="protein sequence ID" value="UQS87090.1"/>
    <property type="molecule type" value="Genomic_DNA"/>
</dbReference>